<name>A0A2N3PY88_9PROT</name>
<keyword evidence="2" id="KW-1185">Reference proteome</keyword>
<reference evidence="2" key="1">
    <citation type="submission" date="2017-12" db="EMBL/GenBank/DDBJ databases">
        <title>Draft genome sequence of Telmatospirillum siberiense 26-4b1T, an acidotolerant peatland alphaproteobacterium potentially involved in sulfur cycling.</title>
        <authorList>
            <person name="Hausmann B."/>
            <person name="Pjevac P."/>
            <person name="Schreck K."/>
            <person name="Herbold C.W."/>
            <person name="Daims H."/>
            <person name="Wagner M."/>
            <person name="Pester M."/>
            <person name="Loy A."/>
        </authorList>
    </citation>
    <scope>NUCLEOTIDE SEQUENCE [LARGE SCALE GENOMIC DNA]</scope>
    <source>
        <strain evidence="2">26-4b1</strain>
    </source>
</reference>
<protein>
    <submittedName>
        <fullName evidence="1">Cytochrome bd-I oxidase subunit CydX</fullName>
    </submittedName>
</protein>
<dbReference type="InterPro" id="IPR012994">
    <property type="entry name" value="YbgT_YccB"/>
</dbReference>
<dbReference type="Pfam" id="PF08173">
    <property type="entry name" value="YbgT_YccB"/>
    <property type="match status" value="1"/>
</dbReference>
<dbReference type="Proteomes" id="UP000233293">
    <property type="component" value="Unassembled WGS sequence"/>
</dbReference>
<comment type="caution">
    <text evidence="1">The sequence shown here is derived from an EMBL/GenBank/DDBJ whole genome shotgun (WGS) entry which is preliminary data.</text>
</comment>
<accession>A0A2N3PY88</accession>
<sequence length="36" mass="4146">MWYFAWILGLTAALAIGVINALWYEADHAFDRDSDE</sequence>
<dbReference type="AlphaFoldDB" id="A0A2N3PY88"/>
<dbReference type="InterPro" id="IPR011724">
    <property type="entry name" value="Cyd_oper_YbgT"/>
</dbReference>
<dbReference type="RefSeq" id="WP_101249883.1">
    <property type="nucleotide sequence ID" value="NZ_PIUM01000005.1"/>
</dbReference>
<dbReference type="EMBL" id="PIUM01000005">
    <property type="protein sequence ID" value="PKU25359.1"/>
    <property type="molecule type" value="Genomic_DNA"/>
</dbReference>
<dbReference type="OrthoDB" id="9806372at2"/>
<dbReference type="NCBIfam" id="TIGR02106">
    <property type="entry name" value="cyd_oper_ybgT"/>
    <property type="match status" value="1"/>
</dbReference>
<evidence type="ECO:0000313" key="1">
    <source>
        <dbReference type="EMBL" id="PKU25359.1"/>
    </source>
</evidence>
<organism evidence="1 2">
    <name type="scientific">Telmatospirillum siberiense</name>
    <dbReference type="NCBI Taxonomy" id="382514"/>
    <lineage>
        <taxon>Bacteria</taxon>
        <taxon>Pseudomonadati</taxon>
        <taxon>Pseudomonadota</taxon>
        <taxon>Alphaproteobacteria</taxon>
        <taxon>Rhodospirillales</taxon>
        <taxon>Rhodospirillaceae</taxon>
        <taxon>Telmatospirillum</taxon>
    </lineage>
</organism>
<proteinExistence type="predicted"/>
<evidence type="ECO:0000313" key="2">
    <source>
        <dbReference type="Proteomes" id="UP000233293"/>
    </source>
</evidence>
<gene>
    <name evidence="1" type="ORF">CWS72_07120</name>
</gene>